<keyword evidence="7 9" id="KW-1133">Transmembrane helix</keyword>
<comment type="subcellular location">
    <subcellularLocation>
        <location evidence="1">Endomembrane system</location>
        <topology evidence="1">Multi-pass membrane protein</topology>
    </subcellularLocation>
</comment>
<evidence type="ECO:0000256" key="9">
    <source>
        <dbReference type="SAM" id="Phobius"/>
    </source>
</evidence>
<name>A0A4Y1ZPY8_ARAVE</name>
<gene>
    <name evidence="11" type="ORF">AVEN_83934_1</name>
</gene>
<proteinExistence type="predicted"/>
<keyword evidence="8 9" id="KW-0472">Membrane</keyword>
<dbReference type="PANTHER" id="PTHR24223">
    <property type="entry name" value="ATP-BINDING CASSETTE SUB-FAMILY C"/>
    <property type="match status" value="1"/>
</dbReference>
<dbReference type="GO" id="GO:0016020">
    <property type="term" value="C:membrane"/>
    <property type="evidence" value="ECO:0007669"/>
    <property type="project" value="InterPro"/>
</dbReference>
<evidence type="ECO:0000256" key="4">
    <source>
        <dbReference type="ARBA" id="ARBA00022737"/>
    </source>
</evidence>
<dbReference type="OrthoDB" id="6508552at2759"/>
<evidence type="ECO:0000313" key="12">
    <source>
        <dbReference type="Proteomes" id="UP000499080"/>
    </source>
</evidence>
<accession>A0A4Y1ZPY8</accession>
<dbReference type="GO" id="GO:0005524">
    <property type="term" value="F:ATP binding"/>
    <property type="evidence" value="ECO:0007669"/>
    <property type="project" value="UniProtKB-KW"/>
</dbReference>
<organism evidence="11 12">
    <name type="scientific">Araneus ventricosus</name>
    <name type="common">Orbweaver spider</name>
    <name type="synonym">Epeira ventricosa</name>
    <dbReference type="NCBI Taxonomy" id="182803"/>
    <lineage>
        <taxon>Eukaryota</taxon>
        <taxon>Metazoa</taxon>
        <taxon>Ecdysozoa</taxon>
        <taxon>Arthropoda</taxon>
        <taxon>Chelicerata</taxon>
        <taxon>Arachnida</taxon>
        <taxon>Araneae</taxon>
        <taxon>Araneomorphae</taxon>
        <taxon>Entelegynae</taxon>
        <taxon>Araneoidea</taxon>
        <taxon>Araneidae</taxon>
        <taxon>Araneus</taxon>
    </lineage>
</organism>
<dbReference type="AlphaFoldDB" id="A0A4Y1ZPY8"/>
<keyword evidence="4" id="KW-0677">Repeat</keyword>
<feature type="domain" description="ABC transmembrane type-1" evidence="10">
    <location>
        <begin position="1"/>
        <end position="59"/>
    </location>
</feature>
<protein>
    <recommendedName>
        <fullName evidence="10">ABC transmembrane type-1 domain-containing protein</fullName>
    </recommendedName>
</protein>
<dbReference type="InterPro" id="IPR036640">
    <property type="entry name" value="ABC1_TM_sf"/>
</dbReference>
<keyword evidence="12" id="KW-1185">Reference proteome</keyword>
<reference evidence="11 12" key="1">
    <citation type="journal article" date="2019" name="Sci. Rep.">
        <title>Orb-weaving spider Araneus ventricosus genome elucidates the spidroin gene catalogue.</title>
        <authorList>
            <person name="Kono N."/>
            <person name="Nakamura H."/>
            <person name="Ohtoshi R."/>
            <person name="Moran D.A.P."/>
            <person name="Shinohara A."/>
            <person name="Yoshida Y."/>
            <person name="Fujiwara M."/>
            <person name="Mori M."/>
            <person name="Tomita M."/>
            <person name="Arakawa K."/>
        </authorList>
    </citation>
    <scope>NUCLEOTIDE SEQUENCE [LARGE SCALE GENOMIC DNA]</scope>
</reference>
<keyword evidence="2" id="KW-0813">Transport</keyword>
<dbReference type="Gene3D" id="1.20.1560.10">
    <property type="entry name" value="ABC transporter type 1, transmembrane domain"/>
    <property type="match status" value="1"/>
</dbReference>
<keyword evidence="3 9" id="KW-0812">Transmembrane</keyword>
<evidence type="ECO:0000259" key="10">
    <source>
        <dbReference type="PROSITE" id="PS50929"/>
    </source>
</evidence>
<evidence type="ECO:0000256" key="3">
    <source>
        <dbReference type="ARBA" id="ARBA00022692"/>
    </source>
</evidence>
<dbReference type="SUPFAM" id="SSF90123">
    <property type="entry name" value="ABC transporter transmembrane region"/>
    <property type="match status" value="1"/>
</dbReference>
<dbReference type="EMBL" id="BGPR01151892">
    <property type="protein sequence ID" value="GBL61204.1"/>
    <property type="molecule type" value="Genomic_DNA"/>
</dbReference>
<dbReference type="Pfam" id="PF00664">
    <property type="entry name" value="ABC_membrane"/>
    <property type="match status" value="1"/>
</dbReference>
<evidence type="ECO:0000256" key="8">
    <source>
        <dbReference type="ARBA" id="ARBA00023136"/>
    </source>
</evidence>
<dbReference type="PANTHER" id="PTHR24223:SF443">
    <property type="entry name" value="MULTIDRUG-RESISTANCE LIKE PROTEIN 1, ISOFORM I"/>
    <property type="match status" value="1"/>
</dbReference>
<sequence>LLCVHLSVITTILGNFFLVLGVARASERYHRFMLDSVLKSPMSFFDTTPVGRIINRYSNSLHGAEVSPRRECLEDLQTVPPFFLT</sequence>
<feature type="transmembrane region" description="Helical" evidence="9">
    <location>
        <begin position="6"/>
        <end position="23"/>
    </location>
</feature>
<dbReference type="InterPro" id="IPR050173">
    <property type="entry name" value="ABC_transporter_C-like"/>
</dbReference>
<evidence type="ECO:0000256" key="1">
    <source>
        <dbReference type="ARBA" id="ARBA00004127"/>
    </source>
</evidence>
<evidence type="ECO:0000313" key="11">
    <source>
        <dbReference type="EMBL" id="GBL61204.1"/>
    </source>
</evidence>
<feature type="non-terminal residue" evidence="11">
    <location>
        <position position="1"/>
    </location>
</feature>
<dbReference type="PROSITE" id="PS50929">
    <property type="entry name" value="ABC_TM1F"/>
    <property type="match status" value="1"/>
</dbReference>
<evidence type="ECO:0000256" key="6">
    <source>
        <dbReference type="ARBA" id="ARBA00022840"/>
    </source>
</evidence>
<dbReference type="GO" id="GO:0012505">
    <property type="term" value="C:endomembrane system"/>
    <property type="evidence" value="ECO:0007669"/>
    <property type="project" value="UniProtKB-SubCell"/>
</dbReference>
<dbReference type="GO" id="GO:0140359">
    <property type="term" value="F:ABC-type transporter activity"/>
    <property type="evidence" value="ECO:0007669"/>
    <property type="project" value="InterPro"/>
</dbReference>
<comment type="caution">
    <text evidence="11">The sequence shown here is derived from an EMBL/GenBank/DDBJ whole genome shotgun (WGS) entry which is preliminary data.</text>
</comment>
<evidence type="ECO:0000256" key="5">
    <source>
        <dbReference type="ARBA" id="ARBA00022741"/>
    </source>
</evidence>
<evidence type="ECO:0000256" key="7">
    <source>
        <dbReference type="ARBA" id="ARBA00022989"/>
    </source>
</evidence>
<dbReference type="InterPro" id="IPR011527">
    <property type="entry name" value="ABC1_TM_dom"/>
</dbReference>
<keyword evidence="6" id="KW-0067">ATP-binding</keyword>
<keyword evidence="5" id="KW-0547">Nucleotide-binding</keyword>
<evidence type="ECO:0000256" key="2">
    <source>
        <dbReference type="ARBA" id="ARBA00022448"/>
    </source>
</evidence>
<dbReference type="Proteomes" id="UP000499080">
    <property type="component" value="Unassembled WGS sequence"/>
</dbReference>